<feature type="transmembrane region" description="Helical" evidence="2">
    <location>
        <begin position="46"/>
        <end position="67"/>
    </location>
</feature>
<evidence type="ECO:0000259" key="3">
    <source>
        <dbReference type="Pfam" id="PF02517"/>
    </source>
</evidence>
<name>A0A2V0P5T1_9CHLO</name>
<organism evidence="4 5">
    <name type="scientific">Raphidocelis subcapitata</name>
    <dbReference type="NCBI Taxonomy" id="307507"/>
    <lineage>
        <taxon>Eukaryota</taxon>
        <taxon>Viridiplantae</taxon>
        <taxon>Chlorophyta</taxon>
        <taxon>core chlorophytes</taxon>
        <taxon>Chlorophyceae</taxon>
        <taxon>CS clade</taxon>
        <taxon>Sphaeropleales</taxon>
        <taxon>Selenastraceae</taxon>
        <taxon>Raphidocelis</taxon>
    </lineage>
</organism>
<sequence>MHDASSSGSSSSSGQGPEQQPQQQQKPSSAGAPPSEGPSFMDGINWFCYSALGLIILADFSPLGAVLASGPDAPLKLAAFQGAVFFAPTLAWVVRQGWDVRRAFRIAPASGAWLAAGLCLGPIVWGASSAAIALKSGAWAGGAGSLLPPDAAPGSAGTVLAAAAAGGASPVLLAAAVALAPALIEELLFRGLLLAALLTRLGRIDAVALCGALFAAIHLDPAQFFPFAVLGFAAGGVAVASRSVWPAVALHAAYNLTGLALGLALARA</sequence>
<comment type="caution">
    <text evidence="4">The sequence shown here is derived from an EMBL/GenBank/DDBJ whole genome shotgun (WGS) entry which is preliminary data.</text>
</comment>
<reference evidence="4 5" key="1">
    <citation type="journal article" date="2018" name="Sci. Rep.">
        <title>Raphidocelis subcapitata (=Pseudokirchneriella subcapitata) provides an insight into genome evolution and environmental adaptations in the Sphaeropleales.</title>
        <authorList>
            <person name="Suzuki S."/>
            <person name="Yamaguchi H."/>
            <person name="Nakajima N."/>
            <person name="Kawachi M."/>
        </authorList>
    </citation>
    <scope>NUCLEOTIDE SEQUENCE [LARGE SCALE GENOMIC DNA]</scope>
    <source>
        <strain evidence="4 5">NIES-35</strain>
    </source>
</reference>
<feature type="transmembrane region" description="Helical" evidence="2">
    <location>
        <begin position="106"/>
        <end position="134"/>
    </location>
</feature>
<keyword evidence="5" id="KW-1185">Reference proteome</keyword>
<proteinExistence type="predicted"/>
<dbReference type="Pfam" id="PF02517">
    <property type="entry name" value="Rce1-like"/>
    <property type="match status" value="1"/>
</dbReference>
<evidence type="ECO:0000313" key="5">
    <source>
        <dbReference type="Proteomes" id="UP000247498"/>
    </source>
</evidence>
<gene>
    <name evidence="4" type="ORF">Rsub_07949</name>
</gene>
<protein>
    <recommendedName>
        <fullName evidence="3">CAAX prenyl protease 2/Lysostaphin resistance protein A-like domain-containing protein</fullName>
    </recommendedName>
</protein>
<dbReference type="GO" id="GO:0004175">
    <property type="term" value="F:endopeptidase activity"/>
    <property type="evidence" value="ECO:0007669"/>
    <property type="project" value="UniProtKB-ARBA"/>
</dbReference>
<keyword evidence="2" id="KW-1133">Transmembrane helix</keyword>
<evidence type="ECO:0000256" key="2">
    <source>
        <dbReference type="SAM" id="Phobius"/>
    </source>
</evidence>
<evidence type="ECO:0000313" key="4">
    <source>
        <dbReference type="EMBL" id="GBF95234.1"/>
    </source>
</evidence>
<dbReference type="Proteomes" id="UP000247498">
    <property type="component" value="Unassembled WGS sequence"/>
</dbReference>
<dbReference type="GO" id="GO:0080120">
    <property type="term" value="P:CAAX-box protein maturation"/>
    <property type="evidence" value="ECO:0007669"/>
    <property type="project" value="UniProtKB-ARBA"/>
</dbReference>
<feature type="transmembrane region" description="Helical" evidence="2">
    <location>
        <begin position="247"/>
        <end position="266"/>
    </location>
</feature>
<dbReference type="InterPro" id="IPR003675">
    <property type="entry name" value="Rce1/LyrA-like_dom"/>
</dbReference>
<keyword evidence="2" id="KW-0812">Transmembrane</keyword>
<dbReference type="InParanoid" id="A0A2V0P5T1"/>
<feature type="region of interest" description="Disordered" evidence="1">
    <location>
        <begin position="1"/>
        <end position="36"/>
    </location>
</feature>
<dbReference type="OrthoDB" id="545347at2759"/>
<feature type="domain" description="CAAX prenyl protease 2/Lysostaphin resistance protein A-like" evidence="3">
    <location>
        <begin position="169"/>
        <end position="256"/>
    </location>
</feature>
<dbReference type="PANTHER" id="PTHR43592">
    <property type="entry name" value="CAAX AMINO TERMINAL PROTEASE"/>
    <property type="match status" value="1"/>
</dbReference>
<dbReference type="AlphaFoldDB" id="A0A2V0P5T1"/>
<evidence type="ECO:0000256" key="1">
    <source>
        <dbReference type="SAM" id="MobiDB-lite"/>
    </source>
</evidence>
<feature type="transmembrane region" description="Helical" evidence="2">
    <location>
        <begin position="73"/>
        <end position="94"/>
    </location>
</feature>
<keyword evidence="2" id="KW-0472">Membrane</keyword>
<dbReference type="EMBL" id="BDRX01000061">
    <property type="protein sequence ID" value="GBF95234.1"/>
    <property type="molecule type" value="Genomic_DNA"/>
</dbReference>
<accession>A0A2V0P5T1</accession>
<dbReference type="PANTHER" id="PTHR43592:SF15">
    <property type="entry name" value="CAAX AMINO TERMINAL PROTEASE FAMILY PROTEIN"/>
    <property type="match status" value="1"/>
</dbReference>